<feature type="binding site" evidence="7">
    <location>
        <begin position="283"/>
        <end position="285"/>
    </location>
    <ligand>
        <name>ATP</name>
        <dbReference type="ChEBI" id="CHEBI:30616"/>
    </ligand>
</feature>
<feature type="site" description="Transition state stabilizer" evidence="7">
    <location>
        <position position="180"/>
    </location>
</feature>
<dbReference type="HAMAP" id="MF_00020">
    <property type="entry name" value="Acetate_kinase"/>
    <property type="match status" value="1"/>
</dbReference>
<evidence type="ECO:0000256" key="6">
    <source>
        <dbReference type="ARBA" id="ARBA00022840"/>
    </source>
</evidence>
<organism evidence="9 10">
    <name type="scientific">Candidatus Clostridium stratigraminis</name>
    <dbReference type="NCBI Taxonomy" id="3381661"/>
    <lineage>
        <taxon>Bacteria</taxon>
        <taxon>Bacillati</taxon>
        <taxon>Bacillota</taxon>
        <taxon>Clostridia</taxon>
        <taxon>Eubacteriales</taxon>
        <taxon>Clostridiaceae</taxon>
        <taxon>Clostridium</taxon>
    </lineage>
</organism>
<comment type="similarity">
    <text evidence="1 7 8">Belongs to the acetokinase family.</text>
</comment>
<evidence type="ECO:0000256" key="2">
    <source>
        <dbReference type="ARBA" id="ARBA00022490"/>
    </source>
</evidence>
<dbReference type="GO" id="GO:0008776">
    <property type="term" value="F:acetate kinase activity"/>
    <property type="evidence" value="ECO:0007669"/>
    <property type="project" value="UniProtKB-EC"/>
</dbReference>
<name>A0ABW8T3D7_9CLOT</name>
<evidence type="ECO:0000256" key="4">
    <source>
        <dbReference type="ARBA" id="ARBA00022741"/>
    </source>
</evidence>
<sequence>MKILVINCGSSSLKYQLINMENEACIAQGLVERIGNKGSVLTQKVIGREKYIVNLDLKDHKDAIGLVLNTLVDQTNGVIRNVDEISAVGHRVVHGGEQYNSSVLIDGNVMKALEECSKLAPLHNPPNIIGINACKALMPNIPMVAVFDTAFHQTMPKHAFIYPLPYEFYEKNKIRKYGFHGTSHKYVSMQAAKMLNKDIKGLKIISCHLGNGASITAIKDGKSIDTSMGFTPLAGLAMGTRTGDMDPAIITYLIEELNLSPSEVTNIINKKSGVLGISGVSSDFRDIWAASENNEKAQLALDVFHYRIRTLICAYAGALGGVDCIIFTAGIGENSGDSRQASCDGLDFLGVKIDKEKNKVSGKVVDISANDSKVKVLVIPTNEELMIARDTKEIVDLIK</sequence>
<keyword evidence="4 7" id="KW-0547">Nucleotide-binding</keyword>
<dbReference type="PANTHER" id="PTHR21060">
    <property type="entry name" value="ACETATE KINASE"/>
    <property type="match status" value="1"/>
</dbReference>
<dbReference type="PRINTS" id="PR00471">
    <property type="entry name" value="ACETATEKNASE"/>
</dbReference>
<feature type="binding site" evidence="7">
    <location>
        <position position="383"/>
    </location>
    <ligand>
        <name>Mg(2+)</name>
        <dbReference type="ChEBI" id="CHEBI:18420"/>
    </ligand>
</feature>
<comment type="pathway">
    <text evidence="7">Metabolic intermediate biosynthesis; acetyl-CoA biosynthesis; acetyl-CoA from acetate: step 1/2.</text>
</comment>
<accession>A0ABW8T3D7</accession>
<gene>
    <name evidence="7" type="primary">ackA</name>
    <name evidence="9" type="ORF">ACJDUG_04070</name>
</gene>
<keyword evidence="2 7" id="KW-0963">Cytoplasm</keyword>
<proteinExistence type="inferred from homology"/>
<keyword evidence="7" id="KW-0460">Magnesium</keyword>
<dbReference type="InterPro" id="IPR004372">
    <property type="entry name" value="Ac/propionate_kinase"/>
</dbReference>
<dbReference type="Pfam" id="PF00871">
    <property type="entry name" value="Acetate_kinase"/>
    <property type="match status" value="1"/>
</dbReference>
<dbReference type="Gene3D" id="3.30.420.40">
    <property type="match status" value="2"/>
</dbReference>
<dbReference type="PANTHER" id="PTHR21060:SF15">
    <property type="entry name" value="ACETATE KINASE-RELATED"/>
    <property type="match status" value="1"/>
</dbReference>
<keyword evidence="5 7" id="KW-0418">Kinase</keyword>
<comment type="caution">
    <text evidence="9">The sequence shown here is derived from an EMBL/GenBank/DDBJ whole genome shotgun (WGS) entry which is preliminary data.</text>
</comment>
<dbReference type="PIRSF" id="PIRSF000722">
    <property type="entry name" value="Acetate_prop_kin"/>
    <property type="match status" value="1"/>
</dbReference>
<keyword evidence="10" id="KW-1185">Reference proteome</keyword>
<dbReference type="NCBIfam" id="TIGR00016">
    <property type="entry name" value="ackA"/>
    <property type="match status" value="1"/>
</dbReference>
<evidence type="ECO:0000256" key="7">
    <source>
        <dbReference type="HAMAP-Rule" id="MF_00020"/>
    </source>
</evidence>
<dbReference type="SUPFAM" id="SSF53067">
    <property type="entry name" value="Actin-like ATPase domain"/>
    <property type="match status" value="2"/>
</dbReference>
<dbReference type="InterPro" id="IPR043129">
    <property type="entry name" value="ATPase_NBD"/>
</dbReference>
<evidence type="ECO:0000313" key="10">
    <source>
        <dbReference type="Proteomes" id="UP001623591"/>
    </source>
</evidence>
<dbReference type="EC" id="2.7.2.1" evidence="7"/>
<comment type="subcellular location">
    <subcellularLocation>
        <location evidence="7">Cytoplasm</location>
    </subcellularLocation>
</comment>
<dbReference type="RefSeq" id="WP_406768608.1">
    <property type="nucleotide sequence ID" value="NZ_JBJHZZ010000001.1"/>
</dbReference>
<keyword evidence="3 7" id="KW-0808">Transferase</keyword>
<dbReference type="Proteomes" id="UP001623591">
    <property type="component" value="Unassembled WGS sequence"/>
</dbReference>
<feature type="site" description="Transition state stabilizer" evidence="7">
    <location>
        <position position="241"/>
    </location>
</feature>
<evidence type="ECO:0000256" key="8">
    <source>
        <dbReference type="RuleBase" id="RU003835"/>
    </source>
</evidence>
<feature type="binding site" evidence="7">
    <location>
        <position position="14"/>
    </location>
    <ligand>
        <name>ATP</name>
        <dbReference type="ChEBI" id="CHEBI:30616"/>
    </ligand>
</feature>
<evidence type="ECO:0000256" key="1">
    <source>
        <dbReference type="ARBA" id="ARBA00008748"/>
    </source>
</evidence>
<feature type="binding site" evidence="7">
    <location>
        <position position="7"/>
    </location>
    <ligand>
        <name>Mg(2+)</name>
        <dbReference type="ChEBI" id="CHEBI:18420"/>
    </ligand>
</feature>
<protein>
    <recommendedName>
        <fullName evidence="7">Acetate kinase</fullName>
        <ecNumber evidence="7">2.7.2.1</ecNumber>
    </recommendedName>
    <alternativeName>
        <fullName evidence="7">Acetokinase</fullName>
    </alternativeName>
</protein>
<comment type="cofactor">
    <cofactor evidence="7">
        <name>Mg(2+)</name>
        <dbReference type="ChEBI" id="CHEBI:18420"/>
    </cofactor>
    <cofactor evidence="7">
        <name>Mn(2+)</name>
        <dbReference type="ChEBI" id="CHEBI:29035"/>
    </cofactor>
    <text evidence="7">Mg(2+). Can also accept Mn(2+).</text>
</comment>
<feature type="binding site" evidence="7">
    <location>
        <begin position="208"/>
        <end position="212"/>
    </location>
    <ligand>
        <name>ATP</name>
        <dbReference type="ChEBI" id="CHEBI:30616"/>
    </ligand>
</feature>
<dbReference type="CDD" id="cd24010">
    <property type="entry name" value="ASKHA_NBD_AcK_PK"/>
    <property type="match status" value="1"/>
</dbReference>
<feature type="binding site" evidence="7">
    <location>
        <position position="91"/>
    </location>
    <ligand>
        <name>substrate</name>
    </ligand>
</feature>
<dbReference type="InterPro" id="IPR023865">
    <property type="entry name" value="Aliphatic_acid_kinase_CS"/>
</dbReference>
<comment type="subunit">
    <text evidence="7">Homodimer.</text>
</comment>
<keyword evidence="7" id="KW-0479">Metal-binding</keyword>
<comment type="catalytic activity">
    <reaction evidence="7">
        <text>acetate + ATP = acetyl phosphate + ADP</text>
        <dbReference type="Rhea" id="RHEA:11352"/>
        <dbReference type="ChEBI" id="CHEBI:22191"/>
        <dbReference type="ChEBI" id="CHEBI:30089"/>
        <dbReference type="ChEBI" id="CHEBI:30616"/>
        <dbReference type="ChEBI" id="CHEBI:456216"/>
        <dbReference type="EC" id="2.7.2.1"/>
    </reaction>
</comment>
<evidence type="ECO:0000256" key="3">
    <source>
        <dbReference type="ARBA" id="ARBA00022679"/>
    </source>
</evidence>
<dbReference type="InterPro" id="IPR000890">
    <property type="entry name" value="Aliphatic_acid_kin_short-chain"/>
</dbReference>
<keyword evidence="6 7" id="KW-0067">ATP-binding</keyword>
<dbReference type="PROSITE" id="PS01075">
    <property type="entry name" value="ACETATE_KINASE_1"/>
    <property type="match status" value="1"/>
</dbReference>
<dbReference type="PROSITE" id="PS01076">
    <property type="entry name" value="ACETATE_KINASE_2"/>
    <property type="match status" value="1"/>
</dbReference>
<feature type="binding site" evidence="7">
    <location>
        <begin position="330"/>
        <end position="334"/>
    </location>
    <ligand>
        <name>ATP</name>
        <dbReference type="ChEBI" id="CHEBI:30616"/>
    </ligand>
</feature>
<evidence type="ECO:0000256" key="5">
    <source>
        <dbReference type="ARBA" id="ARBA00022777"/>
    </source>
</evidence>
<reference evidence="9 10" key="1">
    <citation type="submission" date="2024-11" db="EMBL/GenBank/DDBJ databases">
        <authorList>
            <person name="Heng Y.C."/>
            <person name="Lim A.C.H."/>
            <person name="Lee J.K.Y."/>
            <person name="Kittelmann S."/>
        </authorList>
    </citation>
    <scope>NUCLEOTIDE SEQUENCE [LARGE SCALE GENOMIC DNA]</scope>
    <source>
        <strain evidence="9 10">WILCCON 0185</strain>
    </source>
</reference>
<dbReference type="EMBL" id="JBJHZZ010000001">
    <property type="protein sequence ID" value="MFL0246155.1"/>
    <property type="molecule type" value="Genomic_DNA"/>
</dbReference>
<evidence type="ECO:0000313" key="9">
    <source>
        <dbReference type="EMBL" id="MFL0246155.1"/>
    </source>
</evidence>
<feature type="active site" description="Proton donor/acceptor" evidence="7">
    <location>
        <position position="148"/>
    </location>
</feature>
<comment type="function">
    <text evidence="7">Catalyzes the formation of acetyl phosphate from acetate and ATP. Can also catalyze the reverse reaction.</text>
</comment>